<feature type="domain" description="Ribosome maturation factor RimP C-terminal" evidence="5">
    <location>
        <begin position="88"/>
        <end position="153"/>
    </location>
</feature>
<comment type="caution">
    <text evidence="6">The sequence shown here is derived from an EMBL/GenBank/DDBJ whole genome shotgun (WGS) entry which is preliminary data.</text>
</comment>
<dbReference type="InterPro" id="IPR028989">
    <property type="entry name" value="RimP_N"/>
</dbReference>
<dbReference type="PANTHER" id="PTHR33867:SF1">
    <property type="entry name" value="RIBOSOME MATURATION FACTOR RIMP"/>
    <property type="match status" value="1"/>
</dbReference>
<protein>
    <recommendedName>
        <fullName evidence="3">Ribosome maturation factor RimP</fullName>
    </recommendedName>
</protein>
<evidence type="ECO:0000259" key="4">
    <source>
        <dbReference type="Pfam" id="PF02576"/>
    </source>
</evidence>
<dbReference type="SUPFAM" id="SSF75420">
    <property type="entry name" value="YhbC-like, N-terminal domain"/>
    <property type="match status" value="1"/>
</dbReference>
<organism evidence="6 7">
    <name type="scientific">Desulfocucumis palustris</name>
    <dbReference type="NCBI Taxonomy" id="1898651"/>
    <lineage>
        <taxon>Bacteria</taxon>
        <taxon>Bacillati</taxon>
        <taxon>Bacillota</taxon>
        <taxon>Clostridia</taxon>
        <taxon>Eubacteriales</taxon>
        <taxon>Desulfocucumaceae</taxon>
        <taxon>Desulfocucumis</taxon>
    </lineage>
</organism>
<dbReference type="Gene3D" id="3.30.300.70">
    <property type="entry name" value="RimP-like superfamily, N-terminal"/>
    <property type="match status" value="1"/>
</dbReference>
<dbReference type="OrthoDB" id="9805006at2"/>
<dbReference type="SUPFAM" id="SSF74942">
    <property type="entry name" value="YhbC-like, C-terminal domain"/>
    <property type="match status" value="1"/>
</dbReference>
<dbReference type="PANTHER" id="PTHR33867">
    <property type="entry name" value="RIBOSOME MATURATION FACTOR RIMP"/>
    <property type="match status" value="1"/>
</dbReference>
<evidence type="ECO:0000256" key="1">
    <source>
        <dbReference type="ARBA" id="ARBA00022490"/>
    </source>
</evidence>
<dbReference type="CDD" id="cd01734">
    <property type="entry name" value="YlxS_C"/>
    <property type="match status" value="1"/>
</dbReference>
<dbReference type="Gene3D" id="2.30.30.180">
    <property type="entry name" value="Ribosome maturation factor RimP, C-terminal domain"/>
    <property type="match status" value="1"/>
</dbReference>
<gene>
    <name evidence="3" type="primary">rimP</name>
    <name evidence="6" type="ORF">DCCM_0867</name>
</gene>
<dbReference type="Pfam" id="PF02576">
    <property type="entry name" value="RimP_N"/>
    <property type="match status" value="1"/>
</dbReference>
<dbReference type="InterPro" id="IPR035956">
    <property type="entry name" value="RimP_N_sf"/>
</dbReference>
<dbReference type="FunFam" id="3.30.300.70:FF:000001">
    <property type="entry name" value="Ribosome maturation factor RimP"/>
    <property type="match status" value="1"/>
</dbReference>
<keyword evidence="7" id="KW-1185">Reference proteome</keyword>
<comment type="similarity">
    <text evidence="3">Belongs to the RimP family.</text>
</comment>
<dbReference type="Proteomes" id="UP000239549">
    <property type="component" value="Unassembled WGS sequence"/>
</dbReference>
<dbReference type="Pfam" id="PF17384">
    <property type="entry name" value="DUF150_C"/>
    <property type="match status" value="1"/>
</dbReference>
<sequence>MARSNIAGMIEDLIAPLIGGMGIELVDVEFVKEGNRHYLRVFIDKPGGVGLDDCQAVSEKLDVFLDEKDPVPYSYTLEVSSPGIERPLKKVKDFERFCGHKVNITTFAPVKGSKKFTGIITDAGSRGVNLDINGSELFIPMEQLASAKLAVEF</sequence>
<comment type="function">
    <text evidence="3">Required for maturation of 30S ribosomal subunits.</text>
</comment>
<dbReference type="EMBL" id="BFAV01000045">
    <property type="protein sequence ID" value="GBF32671.1"/>
    <property type="molecule type" value="Genomic_DNA"/>
</dbReference>
<keyword evidence="2 3" id="KW-0690">Ribosome biogenesis</keyword>
<dbReference type="HAMAP" id="MF_01077">
    <property type="entry name" value="RimP"/>
    <property type="match status" value="1"/>
</dbReference>
<dbReference type="GO" id="GO:0000028">
    <property type="term" value="P:ribosomal small subunit assembly"/>
    <property type="evidence" value="ECO:0007669"/>
    <property type="project" value="TreeGrafter"/>
</dbReference>
<evidence type="ECO:0000313" key="7">
    <source>
        <dbReference type="Proteomes" id="UP000239549"/>
    </source>
</evidence>
<dbReference type="GO" id="GO:0005829">
    <property type="term" value="C:cytosol"/>
    <property type="evidence" value="ECO:0007669"/>
    <property type="project" value="TreeGrafter"/>
</dbReference>
<proteinExistence type="inferred from homology"/>
<dbReference type="InterPro" id="IPR036847">
    <property type="entry name" value="RimP_C_sf"/>
</dbReference>
<dbReference type="RefSeq" id="WP_104371165.1">
    <property type="nucleotide sequence ID" value="NZ_BFAV01000045.1"/>
</dbReference>
<feature type="domain" description="Ribosome maturation factor RimP N-terminal" evidence="4">
    <location>
        <begin position="13"/>
        <end position="85"/>
    </location>
</feature>
<keyword evidence="1 3" id="KW-0963">Cytoplasm</keyword>
<comment type="subcellular location">
    <subcellularLocation>
        <location evidence="3">Cytoplasm</location>
    </subcellularLocation>
</comment>
<dbReference type="AlphaFoldDB" id="A0A2L2XFN1"/>
<evidence type="ECO:0000256" key="2">
    <source>
        <dbReference type="ARBA" id="ARBA00022517"/>
    </source>
</evidence>
<evidence type="ECO:0000256" key="3">
    <source>
        <dbReference type="HAMAP-Rule" id="MF_01077"/>
    </source>
</evidence>
<dbReference type="GO" id="GO:0006412">
    <property type="term" value="P:translation"/>
    <property type="evidence" value="ECO:0007669"/>
    <property type="project" value="TreeGrafter"/>
</dbReference>
<accession>A0A2L2XFN1</accession>
<dbReference type="InterPro" id="IPR028998">
    <property type="entry name" value="RimP_C"/>
</dbReference>
<reference evidence="7" key="1">
    <citation type="submission" date="2018-02" db="EMBL/GenBank/DDBJ databases">
        <title>Genome sequence of Desulfocucumis palustris strain NAW-5.</title>
        <authorList>
            <person name="Watanabe M."/>
            <person name="Kojima H."/>
            <person name="Fukui M."/>
        </authorList>
    </citation>
    <scope>NUCLEOTIDE SEQUENCE [LARGE SCALE GENOMIC DNA]</scope>
    <source>
        <strain evidence="7">NAW-5</strain>
    </source>
</reference>
<evidence type="ECO:0000313" key="6">
    <source>
        <dbReference type="EMBL" id="GBF32671.1"/>
    </source>
</evidence>
<evidence type="ECO:0000259" key="5">
    <source>
        <dbReference type="Pfam" id="PF17384"/>
    </source>
</evidence>
<dbReference type="InterPro" id="IPR003728">
    <property type="entry name" value="Ribosome_maturation_RimP"/>
</dbReference>
<name>A0A2L2XFN1_9FIRM</name>